<evidence type="ECO:0000313" key="5">
    <source>
        <dbReference type="Proteomes" id="UP001345219"/>
    </source>
</evidence>
<dbReference type="GO" id="GO:0034485">
    <property type="term" value="F:phosphatidylinositol-3,4,5-trisphosphate 5-phosphatase activity"/>
    <property type="evidence" value="ECO:0007669"/>
    <property type="project" value="TreeGrafter"/>
</dbReference>
<gene>
    <name evidence="4" type="ORF">SAY87_004464</name>
</gene>
<organism evidence="4 5">
    <name type="scientific">Trapa incisa</name>
    <dbReference type="NCBI Taxonomy" id="236973"/>
    <lineage>
        <taxon>Eukaryota</taxon>
        <taxon>Viridiplantae</taxon>
        <taxon>Streptophyta</taxon>
        <taxon>Embryophyta</taxon>
        <taxon>Tracheophyta</taxon>
        <taxon>Spermatophyta</taxon>
        <taxon>Magnoliopsida</taxon>
        <taxon>eudicotyledons</taxon>
        <taxon>Gunneridae</taxon>
        <taxon>Pentapetalae</taxon>
        <taxon>rosids</taxon>
        <taxon>malvids</taxon>
        <taxon>Myrtales</taxon>
        <taxon>Lythraceae</taxon>
        <taxon>Trapa</taxon>
    </lineage>
</organism>
<sequence>MWPKPMASRFLRKNMGSNNFVADLPPDYSDLEPPVKQSTDRGTLKIFVSSWNVGGIRPPEDIDMEDWLNIHENPADIYVFGFQEIVPLNASNVLARENSKASVKWNRILRAALEKPRTRTQMRQDFRRVISKQMVGIFITVWVRSDLYGHIKHPSVSCVGCGLMGRFGNKGSVSVRFLLHETSFCFVCSHLASGGREGDERHRNSDAEDILLRSSFPPVPGPLRNLPTKILDHDRVIWFGDLNYRIHLPDATTRSLVDQRNWSLLLQRDQLKAELKEGRVFQGWREGDINFPPTYKYYLNSEIYYGGDVEDARNKSKRFRAPAWCDRIIWYGEGLKQSQYNRGESRLSDHRPVKAVFSAEVEQYRASSGLKRFFSGNDGCFRSSTRGTER</sequence>
<comment type="caution">
    <text evidence="4">The sequence shown here is derived from an EMBL/GenBank/DDBJ whole genome shotgun (WGS) entry which is preliminary data.</text>
</comment>
<proteinExistence type="inferred from homology"/>
<dbReference type="Proteomes" id="UP001345219">
    <property type="component" value="Chromosome 4"/>
</dbReference>
<dbReference type="EMBL" id="JAXIOK010000017">
    <property type="protein sequence ID" value="KAK4750982.1"/>
    <property type="molecule type" value="Genomic_DNA"/>
</dbReference>
<dbReference type="InterPro" id="IPR036691">
    <property type="entry name" value="Endo/exonu/phosph_ase_sf"/>
</dbReference>
<dbReference type="Pfam" id="PF22669">
    <property type="entry name" value="Exo_endo_phos2"/>
    <property type="match status" value="1"/>
</dbReference>
<dbReference type="InterPro" id="IPR000300">
    <property type="entry name" value="IPPc"/>
</dbReference>
<dbReference type="GO" id="GO:0004439">
    <property type="term" value="F:phosphatidylinositol-4,5-bisphosphate 5-phosphatase activity"/>
    <property type="evidence" value="ECO:0007669"/>
    <property type="project" value="TreeGrafter"/>
</dbReference>
<dbReference type="PANTHER" id="PTHR45666:SF18">
    <property type="entry name" value="TYPE IV INOSITOL POLYPHOSPHATE 5-PHOSPHATASE 9"/>
    <property type="match status" value="1"/>
</dbReference>
<evidence type="ECO:0000256" key="1">
    <source>
        <dbReference type="ARBA" id="ARBA00010768"/>
    </source>
</evidence>
<reference evidence="4 5" key="1">
    <citation type="journal article" date="2023" name="Hortic Res">
        <title>Pangenome of water caltrop reveals structural variations and asymmetric subgenome divergence after allopolyploidization.</title>
        <authorList>
            <person name="Zhang X."/>
            <person name="Chen Y."/>
            <person name="Wang L."/>
            <person name="Yuan Y."/>
            <person name="Fang M."/>
            <person name="Shi L."/>
            <person name="Lu R."/>
            <person name="Comes H.P."/>
            <person name="Ma Y."/>
            <person name="Chen Y."/>
            <person name="Huang G."/>
            <person name="Zhou Y."/>
            <person name="Zheng Z."/>
            <person name="Qiu Y."/>
        </authorList>
    </citation>
    <scope>NUCLEOTIDE SEQUENCE [LARGE SCALE GENOMIC DNA]</scope>
    <source>
        <tissue evidence="4">Roots</tissue>
    </source>
</reference>
<evidence type="ECO:0000256" key="2">
    <source>
        <dbReference type="ARBA" id="ARBA00022801"/>
    </source>
</evidence>
<dbReference type="GO" id="GO:0004445">
    <property type="term" value="F:inositol-polyphosphate 5-phosphatase activity"/>
    <property type="evidence" value="ECO:0007669"/>
    <property type="project" value="InterPro"/>
</dbReference>
<dbReference type="GO" id="GO:0046856">
    <property type="term" value="P:phosphatidylinositol dephosphorylation"/>
    <property type="evidence" value="ECO:0007669"/>
    <property type="project" value="InterPro"/>
</dbReference>
<keyword evidence="2" id="KW-0378">Hydrolase</keyword>
<accession>A0AAN7JPR2</accession>
<dbReference type="SMART" id="SM00128">
    <property type="entry name" value="IPPc"/>
    <property type="match status" value="1"/>
</dbReference>
<evidence type="ECO:0000313" key="4">
    <source>
        <dbReference type="EMBL" id="KAK4750982.1"/>
    </source>
</evidence>
<dbReference type="SUPFAM" id="SSF56219">
    <property type="entry name" value="DNase I-like"/>
    <property type="match status" value="1"/>
</dbReference>
<comment type="similarity">
    <text evidence="1">Belongs to the inositol polyphosphate 5-phosphatase family.</text>
</comment>
<name>A0AAN7JPR2_9MYRT</name>
<dbReference type="AlphaFoldDB" id="A0AAN7JPR2"/>
<evidence type="ECO:0000259" key="3">
    <source>
        <dbReference type="SMART" id="SM00128"/>
    </source>
</evidence>
<keyword evidence="5" id="KW-1185">Reference proteome</keyword>
<dbReference type="Gene3D" id="3.60.10.10">
    <property type="entry name" value="Endonuclease/exonuclease/phosphatase"/>
    <property type="match status" value="1"/>
</dbReference>
<feature type="domain" description="Inositol polyphosphate-related phosphatase" evidence="3">
    <location>
        <begin position="42"/>
        <end position="365"/>
    </location>
</feature>
<dbReference type="PANTHER" id="PTHR45666">
    <property type="entry name" value="TYPE IV INOSITOL POLYPHOSPHATE 5-PHOSPHATASE 9"/>
    <property type="match status" value="1"/>
</dbReference>
<dbReference type="InterPro" id="IPR045849">
    <property type="entry name" value="IP5P_plant"/>
</dbReference>
<protein>
    <recommendedName>
        <fullName evidence="3">Inositol polyphosphate-related phosphatase domain-containing protein</fullName>
    </recommendedName>
</protein>